<gene>
    <name evidence="5" type="ORF">K9D25_16690</name>
</gene>
<protein>
    <submittedName>
        <fullName evidence="5">FecR domain-containing protein</fullName>
    </submittedName>
</protein>
<name>A0A9E6ZRD8_9HYPH</name>
<accession>A0A9E6ZRD8</accession>
<reference evidence="5" key="1">
    <citation type="submission" date="2021-09" db="EMBL/GenBank/DDBJ databases">
        <title>Network and meta-omics reveal the key degrader and cooperation patterns in an efficient 1,4-dioxane-degrading microbial community.</title>
        <authorList>
            <person name="Dai C."/>
        </authorList>
    </citation>
    <scope>NUCLEOTIDE SEQUENCE</scope>
    <source>
        <strain evidence="5">ZM13</strain>
    </source>
</reference>
<evidence type="ECO:0000259" key="4">
    <source>
        <dbReference type="Pfam" id="PF16344"/>
    </source>
</evidence>
<dbReference type="GO" id="GO:0016989">
    <property type="term" value="F:sigma factor antagonist activity"/>
    <property type="evidence" value="ECO:0007669"/>
    <property type="project" value="TreeGrafter"/>
</dbReference>
<dbReference type="InterPro" id="IPR032623">
    <property type="entry name" value="FecR_N"/>
</dbReference>
<organism evidence="5 6">
    <name type="scientific">Ancylobacter polymorphus</name>
    <dbReference type="NCBI Taxonomy" id="223390"/>
    <lineage>
        <taxon>Bacteria</taxon>
        <taxon>Pseudomonadati</taxon>
        <taxon>Pseudomonadota</taxon>
        <taxon>Alphaproteobacteria</taxon>
        <taxon>Hyphomicrobiales</taxon>
        <taxon>Xanthobacteraceae</taxon>
        <taxon>Ancylobacter</taxon>
    </lineage>
</organism>
<keyword evidence="1" id="KW-1133">Transmembrane helix</keyword>
<dbReference type="Pfam" id="PF16220">
    <property type="entry name" value="DUF4880"/>
    <property type="match status" value="1"/>
</dbReference>
<evidence type="ECO:0000259" key="2">
    <source>
        <dbReference type="Pfam" id="PF04773"/>
    </source>
</evidence>
<dbReference type="PANTHER" id="PTHR30273:SF2">
    <property type="entry name" value="PROTEIN FECR"/>
    <property type="match status" value="1"/>
</dbReference>
<dbReference type="Proteomes" id="UP000831684">
    <property type="component" value="Chromosome"/>
</dbReference>
<dbReference type="Pfam" id="PF16344">
    <property type="entry name" value="FecR_C"/>
    <property type="match status" value="1"/>
</dbReference>
<dbReference type="InterPro" id="IPR032508">
    <property type="entry name" value="FecR_C"/>
</dbReference>
<evidence type="ECO:0000313" key="5">
    <source>
        <dbReference type="EMBL" id="UOK70349.1"/>
    </source>
</evidence>
<dbReference type="Gene3D" id="3.55.50.30">
    <property type="match status" value="1"/>
</dbReference>
<feature type="transmembrane region" description="Helical" evidence="1">
    <location>
        <begin position="86"/>
        <end position="104"/>
    </location>
</feature>
<dbReference type="KEGG" id="apol:K9D25_16690"/>
<evidence type="ECO:0000313" key="6">
    <source>
        <dbReference type="Proteomes" id="UP000831684"/>
    </source>
</evidence>
<dbReference type="RefSeq" id="WP_244376752.1">
    <property type="nucleotide sequence ID" value="NZ_CP083239.1"/>
</dbReference>
<feature type="domain" description="Protein FecR C-terminal" evidence="4">
    <location>
        <begin position="259"/>
        <end position="310"/>
    </location>
</feature>
<dbReference type="InterPro" id="IPR012373">
    <property type="entry name" value="Ferrdict_sens_TM"/>
</dbReference>
<dbReference type="PIRSF" id="PIRSF018266">
    <property type="entry name" value="FecR"/>
    <property type="match status" value="1"/>
</dbReference>
<dbReference type="AlphaFoldDB" id="A0A9E6ZRD8"/>
<evidence type="ECO:0000259" key="3">
    <source>
        <dbReference type="Pfam" id="PF16220"/>
    </source>
</evidence>
<dbReference type="Pfam" id="PF04773">
    <property type="entry name" value="FecR"/>
    <property type="match status" value="1"/>
</dbReference>
<dbReference type="PANTHER" id="PTHR30273">
    <property type="entry name" value="PERIPLASMIC SIGNAL SENSOR AND SIGMA FACTOR ACTIVATOR FECR-RELATED"/>
    <property type="match status" value="1"/>
</dbReference>
<dbReference type="InterPro" id="IPR006860">
    <property type="entry name" value="FecR"/>
</dbReference>
<feature type="domain" description="FecR N-terminal" evidence="3">
    <location>
        <begin position="16"/>
        <end position="54"/>
    </location>
</feature>
<dbReference type="EMBL" id="CP083239">
    <property type="protein sequence ID" value="UOK70349.1"/>
    <property type="molecule type" value="Genomic_DNA"/>
</dbReference>
<keyword evidence="1" id="KW-0472">Membrane</keyword>
<feature type="domain" description="FecR protein" evidence="2">
    <location>
        <begin position="116"/>
        <end position="207"/>
    </location>
</feature>
<evidence type="ECO:0000256" key="1">
    <source>
        <dbReference type="SAM" id="Phobius"/>
    </source>
</evidence>
<dbReference type="Gene3D" id="2.60.120.1440">
    <property type="match status" value="1"/>
</dbReference>
<keyword evidence="1" id="KW-0812">Transmembrane</keyword>
<sequence length="328" mass="35610">MDDDVNEDRASEADRRAAHWVARLEGRPLDDAERDAFRDWLEADPDHRLAFEEAHSAWRSLDLLRRDPGPLRALARPGRRKPISRAGIAGVIALLALGLLALRYQIGDPWIALAADWRTAPGQMRQVTLDDGSLVDLGPDSAIAVHFSAEARQVTLLAGDAFFQAAPRAGAERRPFVVAAARGTTTALGTQFLVEARADGARVTAVEHRIEIAFDTPERGDERIVLSPGTAVEYDLSHGLGPVDAADLDAATAWRNGLLVFDSVPLEDVVRKLNRYRRGRIVIADPQLAQRKVSGVFASGNLDDVIRTITAELGASASSLPPLVTVLY</sequence>
<proteinExistence type="predicted"/>